<protein>
    <recommendedName>
        <fullName evidence="3 11">Histidinol dehydrogenase</fullName>
        <shortName evidence="11">HDH</shortName>
        <ecNumber evidence="3 11">1.1.1.23</ecNumber>
    </recommendedName>
</protein>
<comment type="catalytic activity">
    <reaction evidence="10 11">
        <text>L-histidinol + 2 NAD(+) + H2O = L-histidine + 2 NADH + 3 H(+)</text>
        <dbReference type="Rhea" id="RHEA:20641"/>
        <dbReference type="ChEBI" id="CHEBI:15377"/>
        <dbReference type="ChEBI" id="CHEBI:15378"/>
        <dbReference type="ChEBI" id="CHEBI:57540"/>
        <dbReference type="ChEBI" id="CHEBI:57595"/>
        <dbReference type="ChEBI" id="CHEBI:57699"/>
        <dbReference type="ChEBI" id="CHEBI:57945"/>
        <dbReference type="EC" id="1.1.1.23"/>
    </reaction>
</comment>
<feature type="binding site" evidence="11 14">
    <location>
        <position position="211"/>
    </location>
    <ligand>
        <name>NAD(+)</name>
        <dbReference type="ChEBI" id="CHEBI:57540"/>
    </ligand>
</feature>
<dbReference type="HAMAP" id="MF_01024">
    <property type="entry name" value="HisD"/>
    <property type="match status" value="1"/>
</dbReference>
<feature type="binding site" evidence="11 16">
    <location>
        <position position="260"/>
    </location>
    <ligand>
        <name>Zn(2+)</name>
        <dbReference type="ChEBI" id="CHEBI:29105"/>
    </ligand>
</feature>
<feature type="binding site" evidence="11 15">
    <location>
        <position position="257"/>
    </location>
    <ligand>
        <name>substrate</name>
    </ligand>
</feature>
<evidence type="ECO:0000256" key="12">
    <source>
        <dbReference type="PIRNR" id="PIRNR000099"/>
    </source>
</evidence>
<comment type="cofactor">
    <cofactor evidence="11 16">
        <name>Zn(2+)</name>
        <dbReference type="ChEBI" id="CHEBI:29105"/>
    </cofactor>
    <text evidence="11 16">Binds 1 zinc ion per subunit.</text>
</comment>
<evidence type="ECO:0000256" key="5">
    <source>
        <dbReference type="ARBA" id="ARBA00022723"/>
    </source>
</evidence>
<reference evidence="18" key="2">
    <citation type="submission" date="2021-09" db="EMBL/GenBank/DDBJ databases">
        <authorList>
            <person name="Gilroy R."/>
        </authorList>
    </citation>
    <scope>NUCLEOTIDE SEQUENCE</scope>
    <source>
        <strain evidence="18">CHK121-7720</strain>
    </source>
</reference>
<evidence type="ECO:0000256" key="10">
    <source>
        <dbReference type="ARBA" id="ARBA00049489"/>
    </source>
</evidence>
<evidence type="ECO:0000256" key="2">
    <source>
        <dbReference type="ARBA" id="ARBA00010178"/>
    </source>
</evidence>
<dbReference type="FunFam" id="3.40.50.1980:FF:000026">
    <property type="entry name" value="Histidinol dehydrogenase"/>
    <property type="match status" value="1"/>
</dbReference>
<dbReference type="PANTHER" id="PTHR21256">
    <property type="entry name" value="HISTIDINOL DEHYDROGENASE HDH"/>
    <property type="match status" value="1"/>
</dbReference>
<comment type="pathway">
    <text evidence="1 11">Amino-acid biosynthesis; L-histidine biosynthesis; L-histidine from 5-phospho-alpha-D-ribose 1-diphosphate: step 9/9.</text>
</comment>
<feature type="binding site" evidence="11 16">
    <location>
        <position position="257"/>
    </location>
    <ligand>
        <name>Zn(2+)</name>
        <dbReference type="ChEBI" id="CHEBI:29105"/>
    </ligand>
</feature>
<sequence length="430" mass="45992">MAVKVYTNPRREAWSEILSRPRVDLSALSRSVTDILEAVRTEGDEALKRYERQFDGVELDALPVSSAEIEAAAAALPNELKSAIAQAIANIRKFHASQAIESHRVETSPGVWCWQKAVGIERVGLYVPGGTAPLFSTVLMLAVPARLAGCREVVMCTPPGRDGTVAPAILYAARETGVDRIFKLGGVQAIGAMAFGTASVPAVGKIFGPGNRYVMAAKQQVQTRGVAIDMPAGPSEVMIVADAGADPRFLAADFLSQAEHGPDSQSILVTASRELADRLPAEIERQAACLPRRELVEQSLSHSSIVCLDDDAEQLALVNAYAPEHLIVHRADAEAWAEGVVNAGSVFLGYYTPESAGDYASGTNHTLPTSGYARAYSGVNLDSFTRKITFQHISPEGLKNLGPVIETMAAAEQLDAHRRAVAVRLQNLDL</sequence>
<organism evidence="18 19">
    <name type="scientific">Barnesiella viscericola</name>
    <dbReference type="NCBI Taxonomy" id="397865"/>
    <lineage>
        <taxon>Bacteria</taxon>
        <taxon>Pseudomonadati</taxon>
        <taxon>Bacteroidota</taxon>
        <taxon>Bacteroidia</taxon>
        <taxon>Bacteroidales</taxon>
        <taxon>Barnesiellaceae</taxon>
        <taxon>Barnesiella</taxon>
    </lineage>
</organism>
<feature type="active site" description="Proton acceptor" evidence="11 13">
    <location>
        <position position="325"/>
    </location>
</feature>
<dbReference type="InterPro" id="IPR022695">
    <property type="entry name" value="Histidinol_DH_monofunct"/>
</dbReference>
<dbReference type="Gene3D" id="1.20.5.1300">
    <property type="match status" value="1"/>
</dbReference>
<feature type="binding site" evidence="11 15">
    <location>
        <position position="412"/>
    </location>
    <ligand>
        <name>substrate</name>
    </ligand>
</feature>
<gene>
    <name evidence="11 18" type="primary">hisD</name>
    <name evidence="18" type="ORF">K8U91_05670</name>
</gene>
<feature type="binding site" evidence="11 15">
    <location>
        <position position="235"/>
    </location>
    <ligand>
        <name>substrate</name>
    </ligand>
</feature>
<feature type="binding site" evidence="11 15">
    <location>
        <position position="358"/>
    </location>
    <ligand>
        <name>substrate</name>
    </ligand>
</feature>
<evidence type="ECO:0000256" key="13">
    <source>
        <dbReference type="PIRSR" id="PIRSR000099-1"/>
    </source>
</evidence>
<evidence type="ECO:0000256" key="17">
    <source>
        <dbReference type="RuleBase" id="RU004175"/>
    </source>
</evidence>
<dbReference type="Pfam" id="PF00815">
    <property type="entry name" value="Histidinol_dh"/>
    <property type="match status" value="1"/>
</dbReference>
<feature type="binding site" evidence="11 15">
    <location>
        <position position="417"/>
    </location>
    <ligand>
        <name>substrate</name>
    </ligand>
</feature>
<keyword evidence="8 11" id="KW-0520">NAD</keyword>
<evidence type="ECO:0000313" key="18">
    <source>
        <dbReference type="EMBL" id="HJG88946.1"/>
    </source>
</evidence>
<dbReference type="Proteomes" id="UP000757103">
    <property type="component" value="Unassembled WGS sequence"/>
</dbReference>
<dbReference type="GO" id="GO:0000105">
    <property type="term" value="P:L-histidine biosynthetic process"/>
    <property type="evidence" value="ECO:0007669"/>
    <property type="project" value="UniProtKB-UniRule"/>
</dbReference>
<dbReference type="EMBL" id="DYUD01000017">
    <property type="protein sequence ID" value="HJG88946.1"/>
    <property type="molecule type" value="Genomic_DNA"/>
</dbReference>
<accession>A0A921MRT6</accession>
<proteinExistence type="inferred from homology"/>
<evidence type="ECO:0000256" key="7">
    <source>
        <dbReference type="ARBA" id="ARBA00023002"/>
    </source>
</evidence>
<dbReference type="PANTHER" id="PTHR21256:SF2">
    <property type="entry name" value="HISTIDINE BIOSYNTHESIS TRIFUNCTIONAL PROTEIN"/>
    <property type="match status" value="1"/>
</dbReference>
<feature type="binding site" evidence="11 16">
    <location>
        <position position="417"/>
    </location>
    <ligand>
        <name>Zn(2+)</name>
        <dbReference type="ChEBI" id="CHEBI:29105"/>
    </ligand>
</feature>
<dbReference type="InterPro" id="IPR016161">
    <property type="entry name" value="Ald_DH/histidinol_DH"/>
</dbReference>
<dbReference type="PRINTS" id="PR00083">
    <property type="entry name" value="HOLDHDRGNASE"/>
</dbReference>
<comment type="function">
    <text evidence="11">Catalyzes the sequential NAD-dependent oxidations of L-histidinol to L-histidinaldehyde and then to L-histidine.</text>
</comment>
<feature type="binding site" evidence="11 14">
    <location>
        <position position="126"/>
    </location>
    <ligand>
        <name>NAD(+)</name>
        <dbReference type="ChEBI" id="CHEBI:57540"/>
    </ligand>
</feature>
<dbReference type="FunFam" id="3.40.50.1980:FF:000001">
    <property type="entry name" value="Histidinol dehydrogenase"/>
    <property type="match status" value="1"/>
</dbReference>
<evidence type="ECO:0000256" key="11">
    <source>
        <dbReference type="HAMAP-Rule" id="MF_01024"/>
    </source>
</evidence>
<feature type="binding site" evidence="11 15">
    <location>
        <position position="325"/>
    </location>
    <ligand>
        <name>substrate</name>
    </ligand>
</feature>
<keyword evidence="4 11" id="KW-0028">Amino-acid biosynthesis</keyword>
<evidence type="ECO:0000256" key="3">
    <source>
        <dbReference type="ARBA" id="ARBA00012965"/>
    </source>
</evidence>
<evidence type="ECO:0000256" key="15">
    <source>
        <dbReference type="PIRSR" id="PIRSR000099-3"/>
    </source>
</evidence>
<comment type="similarity">
    <text evidence="2 11 12 17">Belongs to the histidinol dehydrogenase family.</text>
</comment>
<dbReference type="FunFam" id="1.20.5.1300:FF:000002">
    <property type="entry name" value="Histidinol dehydrogenase, chloroplastic"/>
    <property type="match status" value="1"/>
</dbReference>
<dbReference type="InterPro" id="IPR001692">
    <property type="entry name" value="Histidinol_DH_CS"/>
</dbReference>
<feature type="binding site" evidence="11 15">
    <location>
        <position position="260"/>
    </location>
    <ligand>
        <name>substrate</name>
    </ligand>
</feature>
<dbReference type="GO" id="GO:0008270">
    <property type="term" value="F:zinc ion binding"/>
    <property type="evidence" value="ECO:0007669"/>
    <property type="project" value="UniProtKB-UniRule"/>
</dbReference>
<feature type="binding site" evidence="11 14">
    <location>
        <position position="188"/>
    </location>
    <ligand>
        <name>NAD(+)</name>
        <dbReference type="ChEBI" id="CHEBI:57540"/>
    </ligand>
</feature>
<evidence type="ECO:0000256" key="1">
    <source>
        <dbReference type="ARBA" id="ARBA00004940"/>
    </source>
</evidence>
<evidence type="ECO:0000256" key="8">
    <source>
        <dbReference type="ARBA" id="ARBA00023027"/>
    </source>
</evidence>
<evidence type="ECO:0000256" key="16">
    <source>
        <dbReference type="PIRSR" id="PIRSR000099-4"/>
    </source>
</evidence>
<evidence type="ECO:0000256" key="6">
    <source>
        <dbReference type="ARBA" id="ARBA00022833"/>
    </source>
</evidence>
<keyword evidence="9 11" id="KW-0368">Histidine biosynthesis</keyword>
<evidence type="ECO:0000313" key="19">
    <source>
        <dbReference type="Proteomes" id="UP000757103"/>
    </source>
</evidence>
<name>A0A921MRT6_9BACT</name>
<dbReference type="InterPro" id="IPR012131">
    <property type="entry name" value="Hstdl_DH"/>
</dbReference>
<dbReference type="AlphaFoldDB" id="A0A921MRT6"/>
<evidence type="ECO:0000256" key="4">
    <source>
        <dbReference type="ARBA" id="ARBA00022605"/>
    </source>
</evidence>
<dbReference type="GO" id="GO:0051287">
    <property type="term" value="F:NAD binding"/>
    <property type="evidence" value="ECO:0007669"/>
    <property type="project" value="InterPro"/>
</dbReference>
<dbReference type="Gene3D" id="3.40.50.1980">
    <property type="entry name" value="Nitrogenase molybdenum iron protein domain"/>
    <property type="match status" value="2"/>
</dbReference>
<dbReference type="SUPFAM" id="SSF53720">
    <property type="entry name" value="ALDH-like"/>
    <property type="match status" value="1"/>
</dbReference>
<keyword evidence="6 11" id="KW-0862">Zinc</keyword>
<keyword evidence="5 11" id="KW-0479">Metal-binding</keyword>
<dbReference type="PIRSF" id="PIRSF000099">
    <property type="entry name" value="Histidinol_dh"/>
    <property type="match status" value="1"/>
</dbReference>
<evidence type="ECO:0000256" key="14">
    <source>
        <dbReference type="PIRSR" id="PIRSR000099-2"/>
    </source>
</evidence>
<feature type="active site" description="Proton acceptor" evidence="11 13">
    <location>
        <position position="324"/>
    </location>
</feature>
<feature type="binding site" evidence="11 16">
    <location>
        <position position="358"/>
    </location>
    <ligand>
        <name>Zn(2+)</name>
        <dbReference type="ChEBI" id="CHEBI:29105"/>
    </ligand>
</feature>
<dbReference type="GO" id="GO:0004399">
    <property type="term" value="F:histidinol dehydrogenase activity"/>
    <property type="evidence" value="ECO:0007669"/>
    <property type="project" value="UniProtKB-UniRule"/>
</dbReference>
<dbReference type="PROSITE" id="PS00611">
    <property type="entry name" value="HISOL_DEHYDROGENASE"/>
    <property type="match status" value="1"/>
</dbReference>
<dbReference type="RefSeq" id="WP_273305964.1">
    <property type="nucleotide sequence ID" value="NZ_DYUD01000017.1"/>
</dbReference>
<dbReference type="CDD" id="cd06572">
    <property type="entry name" value="Histidinol_dh"/>
    <property type="match status" value="1"/>
</dbReference>
<keyword evidence="7 11" id="KW-0560">Oxidoreductase</keyword>
<evidence type="ECO:0000256" key="9">
    <source>
        <dbReference type="ARBA" id="ARBA00023102"/>
    </source>
</evidence>
<dbReference type="NCBIfam" id="TIGR00069">
    <property type="entry name" value="hisD"/>
    <property type="match status" value="1"/>
</dbReference>
<reference evidence="18" key="1">
    <citation type="journal article" date="2021" name="PeerJ">
        <title>Extensive microbial diversity within the chicken gut microbiome revealed by metagenomics and culture.</title>
        <authorList>
            <person name="Gilroy R."/>
            <person name="Ravi A."/>
            <person name="Getino M."/>
            <person name="Pursley I."/>
            <person name="Horton D.L."/>
            <person name="Alikhan N.F."/>
            <person name="Baker D."/>
            <person name="Gharbi K."/>
            <person name="Hall N."/>
            <person name="Watson M."/>
            <person name="Adriaenssens E.M."/>
            <person name="Foster-Nyarko E."/>
            <person name="Jarju S."/>
            <person name="Secka A."/>
            <person name="Antonio M."/>
            <person name="Oren A."/>
            <person name="Chaudhuri R.R."/>
            <person name="La Ragione R."/>
            <person name="Hildebrand F."/>
            <person name="Pallen M.J."/>
        </authorList>
    </citation>
    <scope>NUCLEOTIDE SEQUENCE</scope>
    <source>
        <strain evidence="18">CHK121-7720</strain>
    </source>
</reference>
<dbReference type="EC" id="1.1.1.23" evidence="3 11"/>
<comment type="caution">
    <text evidence="18">The sequence shown here is derived from an EMBL/GenBank/DDBJ whole genome shotgun (WGS) entry which is preliminary data.</text>
</comment>
<dbReference type="GO" id="GO:0005829">
    <property type="term" value="C:cytosol"/>
    <property type="evidence" value="ECO:0007669"/>
    <property type="project" value="TreeGrafter"/>
</dbReference>